<dbReference type="WBParaSite" id="RSKR_0000484600.1">
    <property type="protein sequence ID" value="RSKR_0000484600.1"/>
    <property type="gene ID" value="RSKR_0000484600"/>
</dbReference>
<proteinExistence type="predicted"/>
<protein>
    <submittedName>
        <fullName evidence="2">GATA-type domain-containing protein</fullName>
    </submittedName>
</protein>
<accession>A0AC35TVT5</accession>
<sequence length="384" mass="43631">MNHSNNSFNTNADQENQAVKWSELDESLFYDDLLSLLNSVSDEAAKKAVQQDEVLISNIKIESPEVPQGAVLIGNLKTEFSEVAQNTTYINAQPTQGSEIYPKVSFTNSQSDIYTGRIQNTYLSGEYSNLLNTPCVSPNIDIPQKPQYTYQNACFNNADSRIYSTIPPNTPCVTPNFEFHHKPQYTYQNYQDTTFNKAFNPQQIFNYSYQQQLPSQSINNAFPTYSNIDPSTANYIYPNNQVNCFNPVNYITINNIAPTKSIQPTYHSNSYPQSIEPMYGNNMHCQQTLIQNSNNTSKPKQPIKKDAGKEAIKPKVPPNINRECTHCKAKKTPQWRLREGAVFCNACYQFENNHNGSPRPPSLFRSGTIKKRVRGKLTKNIKKQ</sequence>
<evidence type="ECO:0000313" key="2">
    <source>
        <dbReference type="WBParaSite" id="RSKR_0000484600.1"/>
    </source>
</evidence>
<name>A0AC35TVT5_9BILA</name>
<reference evidence="2" key="1">
    <citation type="submission" date="2016-11" db="UniProtKB">
        <authorList>
            <consortium name="WormBaseParasite"/>
        </authorList>
    </citation>
    <scope>IDENTIFICATION</scope>
    <source>
        <strain evidence="2">KR3021</strain>
    </source>
</reference>
<organism evidence="1 2">
    <name type="scientific">Rhabditophanes sp. KR3021</name>
    <dbReference type="NCBI Taxonomy" id="114890"/>
    <lineage>
        <taxon>Eukaryota</taxon>
        <taxon>Metazoa</taxon>
        <taxon>Ecdysozoa</taxon>
        <taxon>Nematoda</taxon>
        <taxon>Chromadorea</taxon>
        <taxon>Rhabditida</taxon>
        <taxon>Tylenchina</taxon>
        <taxon>Panagrolaimomorpha</taxon>
        <taxon>Strongyloidoidea</taxon>
        <taxon>Alloionematidae</taxon>
        <taxon>Rhabditophanes</taxon>
    </lineage>
</organism>
<evidence type="ECO:0000313" key="1">
    <source>
        <dbReference type="Proteomes" id="UP000095286"/>
    </source>
</evidence>
<dbReference type="Proteomes" id="UP000095286">
    <property type="component" value="Unplaced"/>
</dbReference>